<evidence type="ECO:0000313" key="8">
    <source>
        <dbReference type="EMBL" id="TWH72571.1"/>
    </source>
</evidence>
<dbReference type="GO" id="GO:0016787">
    <property type="term" value="F:hydrolase activity"/>
    <property type="evidence" value="ECO:0007669"/>
    <property type="project" value="UniProtKB-KW"/>
</dbReference>
<dbReference type="AlphaFoldDB" id="A0A562INI8"/>
<dbReference type="CDD" id="cd17990">
    <property type="entry name" value="DEXHc_HrpB"/>
    <property type="match status" value="1"/>
</dbReference>
<dbReference type="EMBL" id="VLKF01000001">
    <property type="protein sequence ID" value="TWH72571.1"/>
    <property type="molecule type" value="Genomic_DNA"/>
</dbReference>
<sequence>MLPPPGTPGADLPVRAVLARLTEALTAAGTAVLVAPPGTGKTSLVPLALADHLPGRVLVAEPRRVAARAAARRMAALVGEPVGRSVGYSVRGDSRRSDATRVEVVTTGLLVRRLQADPELPGVAAVVLDECHERQLDTDLALAFGVDVRAALRPELALLAMSATAQASRLAALLGGEGGPAPVVEATGALHDVETVWCPPEPAVAPPHGTRVDPRLLDAVATTVRRALAEAAGDVLVFLPGAAEIGGVAGRLTGVDADVRPLHGRLPAADQDAALTPGPRRRVVLATDVAETSLTVPGVRVVVDAGLARVPRFDVARGLGALVTVRVSRAAAVQRAGRAGREAPGRVYRLWSAAEHDRLPAAAEPEIAVGDLTGFALELACWGSPDAAGLALPDAPPEAAFTVARAALRELGAVDDAGRVTARGRALTAVGAHPRLARALLDGAPLVGRRRAAEVVALLSADVAPRSDDLVAEWRALRGARGGPAARWRDEAGRLARAVPDAAPAGSGPDGHLPDDQLPDDQLPDDQAAGLVVGLAHPEWLARRRPGAERTYLLAAGTGAELTPGTALGGATWLAVAAADRAPGRADARVRLAVAVDEATALDAGASLRRTGPEVSWRDGDVRAAQVERLGAVVLTERPLPDPDPAAVGAAVAEGLRREGLELLHWTPAAGALRARLAAAHAGLGDPWPAVDDAALLAALADSPAVAAARDRAALRRVDVAGALRSLVPWQLAGRLDELVPERVVVPTGSALRVDYADPSVPTLSVRVQEVFGWADAPVVAGRPLRLQLLSPASRVIATTGDLAGFWVTGWPGVRSELRGRYPRHPWPEDPASAAPTRRAKPRGGPG</sequence>
<evidence type="ECO:0000256" key="2">
    <source>
        <dbReference type="ARBA" id="ARBA00022801"/>
    </source>
</evidence>
<evidence type="ECO:0000256" key="5">
    <source>
        <dbReference type="SAM" id="MobiDB-lite"/>
    </source>
</evidence>
<dbReference type="Gene3D" id="1.20.120.1080">
    <property type="match status" value="1"/>
</dbReference>
<dbReference type="PANTHER" id="PTHR43519:SF1">
    <property type="entry name" value="ATP-DEPENDENT RNA HELICASE HRPB"/>
    <property type="match status" value="1"/>
</dbReference>
<evidence type="ECO:0000313" key="9">
    <source>
        <dbReference type="Proteomes" id="UP000321490"/>
    </source>
</evidence>
<dbReference type="InterPro" id="IPR010225">
    <property type="entry name" value="HrpB"/>
</dbReference>
<organism evidence="8 9">
    <name type="scientific">Modestobacter roseus</name>
    <dbReference type="NCBI Taxonomy" id="1181884"/>
    <lineage>
        <taxon>Bacteria</taxon>
        <taxon>Bacillati</taxon>
        <taxon>Actinomycetota</taxon>
        <taxon>Actinomycetes</taxon>
        <taxon>Geodermatophilales</taxon>
        <taxon>Geodermatophilaceae</taxon>
        <taxon>Modestobacter</taxon>
    </lineage>
</organism>
<dbReference type="Pfam" id="PF00271">
    <property type="entry name" value="Helicase_C"/>
    <property type="match status" value="1"/>
</dbReference>
<keyword evidence="1" id="KW-0547">Nucleotide-binding</keyword>
<dbReference type="RefSeq" id="WP_166521007.1">
    <property type="nucleotide sequence ID" value="NZ_VLKF01000001.1"/>
</dbReference>
<keyword evidence="9" id="KW-1185">Reference proteome</keyword>
<evidence type="ECO:0000259" key="7">
    <source>
        <dbReference type="PROSITE" id="PS51194"/>
    </source>
</evidence>
<dbReference type="Pfam" id="PF08482">
    <property type="entry name" value="HrpB_C"/>
    <property type="match status" value="1"/>
</dbReference>
<dbReference type="InterPro" id="IPR001650">
    <property type="entry name" value="Helicase_C-like"/>
</dbReference>
<dbReference type="Gene3D" id="3.40.50.300">
    <property type="entry name" value="P-loop containing nucleotide triphosphate hydrolases"/>
    <property type="match status" value="2"/>
</dbReference>
<dbReference type="Proteomes" id="UP000321490">
    <property type="component" value="Unassembled WGS sequence"/>
</dbReference>
<feature type="region of interest" description="Disordered" evidence="5">
    <location>
        <begin position="499"/>
        <end position="525"/>
    </location>
</feature>
<proteinExistence type="predicted"/>
<dbReference type="PROSITE" id="PS51194">
    <property type="entry name" value="HELICASE_CTER"/>
    <property type="match status" value="1"/>
</dbReference>
<evidence type="ECO:0000259" key="6">
    <source>
        <dbReference type="PROSITE" id="PS51192"/>
    </source>
</evidence>
<dbReference type="PROSITE" id="PS51192">
    <property type="entry name" value="HELICASE_ATP_BIND_1"/>
    <property type="match status" value="1"/>
</dbReference>
<reference evidence="8 9" key="1">
    <citation type="submission" date="2019-07" db="EMBL/GenBank/DDBJ databases">
        <title>R&amp;d 2014.</title>
        <authorList>
            <person name="Klenk H.-P."/>
        </authorList>
    </citation>
    <scope>NUCLEOTIDE SEQUENCE [LARGE SCALE GENOMIC DNA]</scope>
    <source>
        <strain evidence="8 9">DSM 45764</strain>
    </source>
</reference>
<keyword evidence="2" id="KW-0378">Hydrolase</keyword>
<dbReference type="InterPro" id="IPR013689">
    <property type="entry name" value="RNA_helicase_ATP-dep_HrpB_C"/>
</dbReference>
<dbReference type="GO" id="GO:0003676">
    <property type="term" value="F:nucleic acid binding"/>
    <property type="evidence" value="ECO:0007669"/>
    <property type="project" value="InterPro"/>
</dbReference>
<dbReference type="InterPro" id="IPR007502">
    <property type="entry name" value="Helicase-assoc_dom"/>
</dbReference>
<dbReference type="InterPro" id="IPR014001">
    <property type="entry name" value="Helicase_ATP-bd"/>
</dbReference>
<dbReference type="SMART" id="SM00847">
    <property type="entry name" value="HA2"/>
    <property type="match status" value="1"/>
</dbReference>
<gene>
    <name evidence="8" type="ORF">JD78_01087</name>
</gene>
<dbReference type="GO" id="GO:0004386">
    <property type="term" value="F:helicase activity"/>
    <property type="evidence" value="ECO:0007669"/>
    <property type="project" value="UniProtKB-KW"/>
</dbReference>
<dbReference type="SMART" id="SM00490">
    <property type="entry name" value="HELICc"/>
    <property type="match status" value="1"/>
</dbReference>
<evidence type="ECO:0000256" key="1">
    <source>
        <dbReference type="ARBA" id="ARBA00022741"/>
    </source>
</evidence>
<dbReference type="InterPro" id="IPR027417">
    <property type="entry name" value="P-loop_NTPase"/>
</dbReference>
<dbReference type="InterPro" id="IPR011545">
    <property type="entry name" value="DEAD/DEAH_box_helicase_dom"/>
</dbReference>
<feature type="domain" description="Helicase ATP-binding" evidence="6">
    <location>
        <begin position="22"/>
        <end position="183"/>
    </location>
</feature>
<dbReference type="GO" id="GO:0005524">
    <property type="term" value="F:ATP binding"/>
    <property type="evidence" value="ECO:0007669"/>
    <property type="project" value="UniProtKB-KW"/>
</dbReference>
<dbReference type="SMART" id="SM00487">
    <property type="entry name" value="DEXDc"/>
    <property type="match status" value="1"/>
</dbReference>
<dbReference type="PANTHER" id="PTHR43519">
    <property type="entry name" value="ATP-DEPENDENT RNA HELICASE HRPB"/>
    <property type="match status" value="1"/>
</dbReference>
<dbReference type="NCBIfam" id="TIGR01970">
    <property type="entry name" value="DEAH_box_HrpB"/>
    <property type="match status" value="1"/>
</dbReference>
<comment type="caution">
    <text evidence="8">The sequence shown here is derived from an EMBL/GenBank/DDBJ whole genome shotgun (WGS) entry which is preliminary data.</text>
</comment>
<feature type="region of interest" description="Disordered" evidence="5">
    <location>
        <begin position="822"/>
        <end position="847"/>
    </location>
</feature>
<dbReference type="CDD" id="cd18791">
    <property type="entry name" value="SF2_C_RHA"/>
    <property type="match status" value="1"/>
</dbReference>
<dbReference type="InterPro" id="IPR049614">
    <property type="entry name" value="HrpB_DEXH"/>
</dbReference>
<name>A0A562INI8_9ACTN</name>
<keyword evidence="4" id="KW-0067">ATP-binding</keyword>
<dbReference type="PIRSF" id="PIRSF005496">
    <property type="entry name" value="ATP_hel_hrpB"/>
    <property type="match status" value="1"/>
</dbReference>
<protein>
    <submittedName>
        <fullName evidence="8">ATP-dependent helicase HrpB</fullName>
    </submittedName>
</protein>
<dbReference type="Pfam" id="PF00270">
    <property type="entry name" value="DEAD"/>
    <property type="match status" value="1"/>
</dbReference>
<evidence type="ECO:0000256" key="4">
    <source>
        <dbReference type="ARBA" id="ARBA00022840"/>
    </source>
</evidence>
<accession>A0A562INI8</accession>
<dbReference type="SUPFAM" id="SSF52540">
    <property type="entry name" value="P-loop containing nucleoside triphosphate hydrolases"/>
    <property type="match status" value="1"/>
</dbReference>
<feature type="compositionally biased region" description="Basic residues" evidence="5">
    <location>
        <begin position="838"/>
        <end position="847"/>
    </location>
</feature>
<feature type="domain" description="Helicase C-terminal" evidence="7">
    <location>
        <begin position="223"/>
        <end position="383"/>
    </location>
</feature>
<keyword evidence="3 8" id="KW-0347">Helicase</keyword>
<evidence type="ECO:0000256" key="3">
    <source>
        <dbReference type="ARBA" id="ARBA00022806"/>
    </source>
</evidence>